<dbReference type="VEuPathDB" id="FungiDB:ASPFODRAFT_458850"/>
<dbReference type="Proteomes" id="UP000184063">
    <property type="component" value="Unassembled WGS sequence"/>
</dbReference>
<accession>A0A1M3T140</accession>
<organism evidence="1 2">
    <name type="scientific">Aspergillus luchuensis (strain CBS 106.47)</name>
    <dbReference type="NCBI Taxonomy" id="1137211"/>
    <lineage>
        <taxon>Eukaryota</taxon>
        <taxon>Fungi</taxon>
        <taxon>Dikarya</taxon>
        <taxon>Ascomycota</taxon>
        <taxon>Pezizomycotina</taxon>
        <taxon>Eurotiomycetes</taxon>
        <taxon>Eurotiomycetidae</taxon>
        <taxon>Eurotiales</taxon>
        <taxon>Aspergillaceae</taxon>
        <taxon>Aspergillus</taxon>
        <taxon>Aspergillus subgen. Circumdati</taxon>
    </lineage>
</organism>
<dbReference type="AlphaFoldDB" id="A0A1M3T140"/>
<dbReference type="EMBL" id="KV878255">
    <property type="protein sequence ID" value="OJZ80470.1"/>
    <property type="molecule type" value="Genomic_DNA"/>
</dbReference>
<evidence type="ECO:0000313" key="1">
    <source>
        <dbReference type="EMBL" id="OJZ80470.1"/>
    </source>
</evidence>
<evidence type="ECO:0000313" key="2">
    <source>
        <dbReference type="Proteomes" id="UP000184063"/>
    </source>
</evidence>
<sequence>MGRKWQRSRIGKESYFLFVNAYILPCGSANQLSVGLGIAWVDTCTSCVDYLIASQRARCLTSGERNEESPSFIAFRPRRRDSVPDLLENRRHFQGGQRSWQGLGHLHTRHAHHCPVK</sequence>
<reference evidence="2" key="1">
    <citation type="journal article" date="2017" name="Genome Biol.">
        <title>Comparative genomics reveals high biological diversity and specific adaptations in the industrially and medically important fungal genus Aspergillus.</title>
        <authorList>
            <person name="de Vries R.P."/>
            <person name="Riley R."/>
            <person name="Wiebenga A."/>
            <person name="Aguilar-Osorio G."/>
            <person name="Amillis S."/>
            <person name="Uchima C.A."/>
            <person name="Anderluh G."/>
            <person name="Asadollahi M."/>
            <person name="Askin M."/>
            <person name="Barry K."/>
            <person name="Battaglia E."/>
            <person name="Bayram O."/>
            <person name="Benocci T."/>
            <person name="Braus-Stromeyer S.A."/>
            <person name="Caldana C."/>
            <person name="Canovas D."/>
            <person name="Cerqueira G.C."/>
            <person name="Chen F."/>
            <person name="Chen W."/>
            <person name="Choi C."/>
            <person name="Clum A."/>
            <person name="Dos Santos R.A."/>
            <person name="Damasio A.R."/>
            <person name="Diallinas G."/>
            <person name="Emri T."/>
            <person name="Fekete E."/>
            <person name="Flipphi M."/>
            <person name="Freyberg S."/>
            <person name="Gallo A."/>
            <person name="Gournas C."/>
            <person name="Habgood R."/>
            <person name="Hainaut M."/>
            <person name="Harispe M.L."/>
            <person name="Henrissat B."/>
            <person name="Hilden K.S."/>
            <person name="Hope R."/>
            <person name="Hossain A."/>
            <person name="Karabika E."/>
            <person name="Karaffa L."/>
            <person name="Karanyi Z."/>
            <person name="Krasevec N."/>
            <person name="Kuo A."/>
            <person name="Kusch H."/>
            <person name="LaButti K."/>
            <person name="Lagendijk E.L."/>
            <person name="Lapidus A."/>
            <person name="Levasseur A."/>
            <person name="Lindquist E."/>
            <person name="Lipzen A."/>
            <person name="Logrieco A.F."/>
            <person name="MacCabe A."/>
            <person name="Maekelae M.R."/>
            <person name="Malavazi I."/>
            <person name="Melin P."/>
            <person name="Meyer V."/>
            <person name="Mielnichuk N."/>
            <person name="Miskei M."/>
            <person name="Molnar A.P."/>
            <person name="Mule G."/>
            <person name="Ngan C.Y."/>
            <person name="Orejas M."/>
            <person name="Orosz E."/>
            <person name="Ouedraogo J.P."/>
            <person name="Overkamp K.M."/>
            <person name="Park H.-S."/>
            <person name="Perrone G."/>
            <person name="Piumi F."/>
            <person name="Punt P.J."/>
            <person name="Ram A.F."/>
            <person name="Ramon A."/>
            <person name="Rauscher S."/>
            <person name="Record E."/>
            <person name="Riano-Pachon D.M."/>
            <person name="Robert V."/>
            <person name="Roehrig J."/>
            <person name="Ruller R."/>
            <person name="Salamov A."/>
            <person name="Salih N.S."/>
            <person name="Samson R.A."/>
            <person name="Sandor E."/>
            <person name="Sanguinetti M."/>
            <person name="Schuetze T."/>
            <person name="Sepcic K."/>
            <person name="Shelest E."/>
            <person name="Sherlock G."/>
            <person name="Sophianopoulou V."/>
            <person name="Squina F.M."/>
            <person name="Sun H."/>
            <person name="Susca A."/>
            <person name="Todd R.B."/>
            <person name="Tsang A."/>
            <person name="Unkles S.E."/>
            <person name="van de Wiele N."/>
            <person name="van Rossen-Uffink D."/>
            <person name="Oliveira J.V."/>
            <person name="Vesth T.C."/>
            <person name="Visser J."/>
            <person name="Yu J.-H."/>
            <person name="Zhou M."/>
            <person name="Andersen M.R."/>
            <person name="Archer D.B."/>
            <person name="Baker S.E."/>
            <person name="Benoit I."/>
            <person name="Brakhage A.A."/>
            <person name="Braus G.H."/>
            <person name="Fischer R."/>
            <person name="Frisvad J.C."/>
            <person name="Goldman G.H."/>
            <person name="Houbraken J."/>
            <person name="Oakley B."/>
            <person name="Pocsi I."/>
            <person name="Scazzocchio C."/>
            <person name="Seiboth B."/>
            <person name="vanKuyk P.A."/>
            <person name="Wortman J."/>
            <person name="Dyer P.S."/>
            <person name="Grigoriev I.V."/>
        </authorList>
    </citation>
    <scope>NUCLEOTIDE SEQUENCE [LARGE SCALE GENOMIC DNA]</scope>
    <source>
        <strain evidence="2">CBS 106.47</strain>
    </source>
</reference>
<name>A0A1M3T140_ASPLC</name>
<proteinExistence type="predicted"/>
<gene>
    <name evidence="1" type="ORF">ASPFODRAFT_458850</name>
</gene>
<protein>
    <submittedName>
        <fullName evidence="1">Uncharacterized protein</fullName>
    </submittedName>
</protein>